<dbReference type="RefSeq" id="WP_145363039.1">
    <property type="nucleotide sequence ID" value="NZ_CP036268.1"/>
</dbReference>
<reference evidence="2 3" key="1">
    <citation type="submission" date="2019-02" db="EMBL/GenBank/DDBJ databases">
        <title>Deep-cultivation of Planctomycetes and their phenomic and genomic characterization uncovers novel biology.</title>
        <authorList>
            <person name="Wiegand S."/>
            <person name="Jogler M."/>
            <person name="Boedeker C."/>
            <person name="Pinto D."/>
            <person name="Vollmers J."/>
            <person name="Rivas-Marin E."/>
            <person name="Kohn T."/>
            <person name="Peeters S.H."/>
            <person name="Heuer A."/>
            <person name="Rast P."/>
            <person name="Oberbeckmann S."/>
            <person name="Bunk B."/>
            <person name="Jeske O."/>
            <person name="Meyerdierks A."/>
            <person name="Storesund J.E."/>
            <person name="Kallscheuer N."/>
            <person name="Luecker S."/>
            <person name="Lage O.M."/>
            <person name="Pohl T."/>
            <person name="Merkel B.J."/>
            <person name="Hornburger P."/>
            <person name="Mueller R.-W."/>
            <person name="Bruemmer F."/>
            <person name="Labrenz M."/>
            <person name="Spormann A.M."/>
            <person name="Op den Camp H."/>
            <person name="Overmann J."/>
            <person name="Amann R."/>
            <person name="Jetten M.S.M."/>
            <person name="Mascher T."/>
            <person name="Medema M.H."/>
            <person name="Devos D.P."/>
            <person name="Kaster A.-K."/>
            <person name="Ovreas L."/>
            <person name="Rohde M."/>
            <person name="Galperin M.Y."/>
            <person name="Jogler C."/>
        </authorList>
    </citation>
    <scope>NUCLEOTIDE SEQUENCE [LARGE SCALE GENOMIC DNA]</scope>
    <source>
        <strain evidence="2 3">Pan189</strain>
    </source>
</reference>
<evidence type="ECO:0000256" key="1">
    <source>
        <dbReference type="SAM" id="Phobius"/>
    </source>
</evidence>
<dbReference type="KEGG" id="svp:Pan189_12350"/>
<feature type="transmembrane region" description="Helical" evidence="1">
    <location>
        <begin position="44"/>
        <end position="67"/>
    </location>
</feature>
<dbReference type="AlphaFoldDB" id="A0A517QZ08"/>
<dbReference type="EMBL" id="CP036268">
    <property type="protein sequence ID" value="QDT36871.1"/>
    <property type="molecule type" value="Genomic_DNA"/>
</dbReference>
<evidence type="ECO:0000313" key="3">
    <source>
        <dbReference type="Proteomes" id="UP000317318"/>
    </source>
</evidence>
<organism evidence="2 3">
    <name type="scientific">Stratiformator vulcanicus</name>
    <dbReference type="NCBI Taxonomy" id="2527980"/>
    <lineage>
        <taxon>Bacteria</taxon>
        <taxon>Pseudomonadati</taxon>
        <taxon>Planctomycetota</taxon>
        <taxon>Planctomycetia</taxon>
        <taxon>Planctomycetales</taxon>
        <taxon>Planctomycetaceae</taxon>
        <taxon>Stratiformator</taxon>
    </lineage>
</organism>
<accession>A0A517QZ08</accession>
<keyword evidence="1" id="KW-0812">Transmembrane</keyword>
<keyword evidence="3" id="KW-1185">Reference proteome</keyword>
<dbReference type="InterPro" id="IPR011223">
    <property type="entry name" value="UCP028770"/>
</dbReference>
<keyword evidence="1" id="KW-1133">Transmembrane helix</keyword>
<name>A0A517QZ08_9PLAN</name>
<keyword evidence="1" id="KW-0472">Membrane</keyword>
<dbReference type="Proteomes" id="UP000317318">
    <property type="component" value="Chromosome"/>
</dbReference>
<dbReference type="OrthoDB" id="288120at2"/>
<dbReference type="Pfam" id="PF11742">
    <property type="entry name" value="DUF3302"/>
    <property type="match status" value="1"/>
</dbReference>
<proteinExistence type="predicted"/>
<sequence length="91" mass="9717">MGLLDLFALLILAVLGASLVGLWALLGILPGMIARKRRHPQADAISVCGWWGAATLGVLSPLAYVWAYTNSDWRDSERGVPQGNGNGVDDQ</sequence>
<protein>
    <submittedName>
        <fullName evidence="2">Inner membrane protein YiaW</fullName>
    </submittedName>
</protein>
<gene>
    <name evidence="2" type="primary">yiaW</name>
    <name evidence="2" type="ORF">Pan189_12350</name>
</gene>
<evidence type="ECO:0000313" key="2">
    <source>
        <dbReference type="EMBL" id="QDT36871.1"/>
    </source>
</evidence>
<feature type="transmembrane region" description="Helical" evidence="1">
    <location>
        <begin position="6"/>
        <end position="32"/>
    </location>
</feature>